<evidence type="ECO:0000256" key="2">
    <source>
        <dbReference type="ARBA" id="ARBA00022441"/>
    </source>
</evidence>
<protein>
    <submittedName>
        <fullName evidence="5">Kelch 20</fullName>
    </submittedName>
</protein>
<dbReference type="SUPFAM" id="SSF54695">
    <property type="entry name" value="POZ domain"/>
    <property type="match status" value="1"/>
</dbReference>
<keyword evidence="6" id="KW-1185">Reference proteome</keyword>
<evidence type="ECO:0000256" key="3">
    <source>
        <dbReference type="ARBA" id="ARBA00022737"/>
    </source>
</evidence>
<evidence type="ECO:0000313" key="6">
    <source>
        <dbReference type="Proteomes" id="UP001152795"/>
    </source>
</evidence>
<dbReference type="Pfam" id="PF24681">
    <property type="entry name" value="Kelch_KLHDC2_KLHL20_DRC7"/>
    <property type="match status" value="1"/>
</dbReference>
<keyword evidence="2" id="KW-0880">Kelch repeat</keyword>
<dbReference type="SMART" id="SM00225">
    <property type="entry name" value="BTB"/>
    <property type="match status" value="1"/>
</dbReference>
<evidence type="ECO:0000313" key="5">
    <source>
        <dbReference type="EMBL" id="CAB4014018.1"/>
    </source>
</evidence>
<dbReference type="Gene3D" id="2.120.10.80">
    <property type="entry name" value="Kelch-type beta propeller"/>
    <property type="match status" value="1"/>
</dbReference>
<dbReference type="Gene3D" id="3.30.710.10">
    <property type="entry name" value="Potassium Channel Kv1.1, Chain A"/>
    <property type="match status" value="1"/>
</dbReference>
<evidence type="ECO:0000256" key="1">
    <source>
        <dbReference type="ARBA" id="ARBA00004906"/>
    </source>
</evidence>
<dbReference type="PANTHER" id="PTHR24412:SF451">
    <property type="entry name" value="KELCH-LIKE PROTEIN 20"/>
    <property type="match status" value="1"/>
</dbReference>
<gene>
    <name evidence="5" type="ORF">PACLA_8A081056</name>
</gene>
<dbReference type="OrthoDB" id="10261408at2759"/>
<dbReference type="InterPro" id="IPR017096">
    <property type="entry name" value="BTB-kelch_protein"/>
</dbReference>
<dbReference type="SMART" id="SM00612">
    <property type="entry name" value="Kelch"/>
    <property type="match status" value="4"/>
</dbReference>
<name>A0A7D9IUW3_PARCT</name>
<dbReference type="Pfam" id="PF00651">
    <property type="entry name" value="BTB"/>
    <property type="match status" value="1"/>
</dbReference>
<dbReference type="Gene3D" id="1.25.40.420">
    <property type="match status" value="1"/>
</dbReference>
<comment type="pathway">
    <text evidence="1">Protein modification; protein ubiquitination.</text>
</comment>
<dbReference type="PIRSF" id="PIRSF037037">
    <property type="entry name" value="Kelch-like_protein_gigaxonin"/>
    <property type="match status" value="1"/>
</dbReference>
<dbReference type="Proteomes" id="UP001152795">
    <property type="component" value="Unassembled WGS sequence"/>
</dbReference>
<dbReference type="PROSITE" id="PS50097">
    <property type="entry name" value="BTB"/>
    <property type="match status" value="1"/>
</dbReference>
<proteinExistence type="predicted"/>
<dbReference type="SUPFAM" id="SSF117281">
    <property type="entry name" value="Kelch motif"/>
    <property type="match status" value="1"/>
</dbReference>
<dbReference type="InterPro" id="IPR015915">
    <property type="entry name" value="Kelch-typ_b-propeller"/>
</dbReference>
<dbReference type="InterPro" id="IPR011333">
    <property type="entry name" value="SKP1/BTB/POZ_sf"/>
</dbReference>
<organism evidence="5 6">
    <name type="scientific">Paramuricea clavata</name>
    <name type="common">Red gorgonian</name>
    <name type="synonym">Violescent sea-whip</name>
    <dbReference type="NCBI Taxonomy" id="317549"/>
    <lineage>
        <taxon>Eukaryota</taxon>
        <taxon>Metazoa</taxon>
        <taxon>Cnidaria</taxon>
        <taxon>Anthozoa</taxon>
        <taxon>Octocorallia</taxon>
        <taxon>Malacalcyonacea</taxon>
        <taxon>Plexauridae</taxon>
        <taxon>Paramuricea</taxon>
    </lineage>
</organism>
<dbReference type="InterPro" id="IPR000210">
    <property type="entry name" value="BTB/POZ_dom"/>
</dbReference>
<sequence length="548" mass="63078">MAANICFTNPKHSSQVFSMLTEMRDMDEFCDIKVETSVDEISAHRVVLSACSPYFREALKDIDADEESFVVPEEHDSRVVAIIINYFYTGRLEFDAKLLPDMLTSAVLFQTQDILDRLEDHVVRHLTAENCLEYYSKVEEYGLKDLQKTIVRYINWHFNEVAALDEWLELPASKIGALVCNDVLNIEKEEDVYEAIWKWFKHDQERESNCQCQELFSNVRFFQLDPKFITDRVVPDVAKGIGICKDEIKQAIIYQSSDKKKRQAMDTKLNHRCPSRIIYMFDSKASVVEKYDPIRIECVQERRIMDGRKMSSDQGHKVSVVVNNDLYVVSSTKVEKFNNLALMWEKVAKGVNIRESAICADEENFYVIGGRDQPTAVKCFNVMTQTWSQLTDMPEGRRSAGAVASNGRIYVMGGYGADEPLATTMRYSNRSNKWKMMVKMNSTRFGLTTLIIRNQIFAIGGRNNSGTFKSIETFDLDSDKEEWVEFTYDMMRPRNEFGAVFFNGQLWCMGGRGENSIESFDFSTNTWELVGKLGNVRYGMSCVLYSLF</sequence>
<dbReference type="Pfam" id="PF07707">
    <property type="entry name" value="BACK"/>
    <property type="match status" value="1"/>
</dbReference>
<comment type="caution">
    <text evidence="5">The sequence shown here is derived from an EMBL/GenBank/DDBJ whole genome shotgun (WGS) entry which is preliminary data.</text>
</comment>
<dbReference type="PANTHER" id="PTHR24412">
    <property type="entry name" value="KELCH PROTEIN"/>
    <property type="match status" value="1"/>
</dbReference>
<dbReference type="EMBL" id="CACRXK020008115">
    <property type="protein sequence ID" value="CAB4014018.1"/>
    <property type="molecule type" value="Genomic_DNA"/>
</dbReference>
<dbReference type="InterPro" id="IPR011705">
    <property type="entry name" value="BACK"/>
</dbReference>
<accession>A0A7D9IUW3</accession>
<keyword evidence="4" id="KW-0833">Ubl conjugation pathway</keyword>
<reference evidence="5" key="1">
    <citation type="submission" date="2020-04" db="EMBL/GenBank/DDBJ databases">
        <authorList>
            <person name="Alioto T."/>
            <person name="Alioto T."/>
            <person name="Gomez Garrido J."/>
        </authorList>
    </citation>
    <scope>NUCLEOTIDE SEQUENCE</scope>
    <source>
        <strain evidence="5">A484AB</strain>
    </source>
</reference>
<evidence type="ECO:0000256" key="4">
    <source>
        <dbReference type="ARBA" id="ARBA00022786"/>
    </source>
</evidence>
<keyword evidence="3" id="KW-0677">Repeat</keyword>
<dbReference type="SMART" id="SM00875">
    <property type="entry name" value="BACK"/>
    <property type="match status" value="1"/>
</dbReference>
<dbReference type="InterPro" id="IPR006652">
    <property type="entry name" value="Kelch_1"/>
</dbReference>
<dbReference type="AlphaFoldDB" id="A0A7D9IUW3"/>